<name>A0A843U8N2_COLES</name>
<gene>
    <name evidence="2" type="ORF">Taro_010139</name>
</gene>
<dbReference type="SUPFAM" id="SSF57756">
    <property type="entry name" value="Retrovirus zinc finger-like domains"/>
    <property type="match status" value="1"/>
</dbReference>
<comment type="caution">
    <text evidence="2">The sequence shown here is derived from an EMBL/GenBank/DDBJ whole genome shotgun (WGS) entry which is preliminary data.</text>
</comment>
<evidence type="ECO:0000256" key="1">
    <source>
        <dbReference type="SAM" id="MobiDB-lite"/>
    </source>
</evidence>
<organism evidence="2 3">
    <name type="scientific">Colocasia esculenta</name>
    <name type="common">Wild taro</name>
    <name type="synonym">Arum esculentum</name>
    <dbReference type="NCBI Taxonomy" id="4460"/>
    <lineage>
        <taxon>Eukaryota</taxon>
        <taxon>Viridiplantae</taxon>
        <taxon>Streptophyta</taxon>
        <taxon>Embryophyta</taxon>
        <taxon>Tracheophyta</taxon>
        <taxon>Spermatophyta</taxon>
        <taxon>Magnoliopsida</taxon>
        <taxon>Liliopsida</taxon>
        <taxon>Araceae</taxon>
        <taxon>Aroideae</taxon>
        <taxon>Colocasieae</taxon>
        <taxon>Colocasia</taxon>
    </lineage>
</organism>
<dbReference type="EMBL" id="NMUH01000363">
    <property type="protein sequence ID" value="MQL77723.1"/>
    <property type="molecule type" value="Genomic_DNA"/>
</dbReference>
<dbReference type="AlphaFoldDB" id="A0A843U8N2"/>
<protein>
    <recommendedName>
        <fullName evidence="4">CCHC-type domain-containing protein</fullName>
    </recommendedName>
</protein>
<feature type="region of interest" description="Disordered" evidence="1">
    <location>
        <begin position="89"/>
        <end position="130"/>
    </location>
</feature>
<evidence type="ECO:0000313" key="3">
    <source>
        <dbReference type="Proteomes" id="UP000652761"/>
    </source>
</evidence>
<feature type="compositionally biased region" description="Basic and acidic residues" evidence="1">
    <location>
        <begin position="97"/>
        <end position="109"/>
    </location>
</feature>
<dbReference type="GO" id="GO:0008270">
    <property type="term" value="F:zinc ion binding"/>
    <property type="evidence" value="ECO:0007669"/>
    <property type="project" value="InterPro"/>
</dbReference>
<dbReference type="Proteomes" id="UP000652761">
    <property type="component" value="Unassembled WGS sequence"/>
</dbReference>
<feature type="region of interest" description="Disordered" evidence="1">
    <location>
        <begin position="1"/>
        <end position="75"/>
    </location>
</feature>
<evidence type="ECO:0000313" key="2">
    <source>
        <dbReference type="EMBL" id="MQL77723.1"/>
    </source>
</evidence>
<feature type="compositionally biased region" description="Basic and acidic residues" evidence="1">
    <location>
        <begin position="14"/>
        <end position="27"/>
    </location>
</feature>
<proteinExistence type="predicted"/>
<evidence type="ECO:0008006" key="4">
    <source>
        <dbReference type="Google" id="ProtNLM"/>
    </source>
</evidence>
<reference evidence="2" key="1">
    <citation type="submission" date="2017-07" db="EMBL/GenBank/DDBJ databases">
        <title>Taro Niue Genome Assembly and Annotation.</title>
        <authorList>
            <person name="Atibalentja N."/>
            <person name="Keating K."/>
            <person name="Fields C.J."/>
        </authorList>
    </citation>
    <scope>NUCLEOTIDE SEQUENCE</scope>
    <source>
        <strain evidence="2">Niue_2</strain>
        <tissue evidence="2">Leaf</tissue>
    </source>
</reference>
<accession>A0A843U8N2</accession>
<dbReference type="InterPro" id="IPR036875">
    <property type="entry name" value="Znf_CCHC_sf"/>
</dbReference>
<keyword evidence="3" id="KW-1185">Reference proteome</keyword>
<sequence length="160" mass="18115">MVKKAQLLEDATDLTDRIKGRIVRKEQAPGSTSRSGNSKKRSFNITEGPNQERKPKIATPSNTNKTNCEHCDKSGHTADECWRKASASLHSKNRNHRISECPVLKEKEKEKKKHPNGQKNPGRLQVQPARRLRTCAKAKKTYRGLDKESLVQSGVFPMER</sequence>
<dbReference type="GO" id="GO:0003676">
    <property type="term" value="F:nucleic acid binding"/>
    <property type="evidence" value="ECO:0007669"/>
    <property type="project" value="InterPro"/>
</dbReference>